<dbReference type="EMBL" id="GEDC01020381">
    <property type="protein sequence ID" value="JAS16917.1"/>
    <property type="molecule type" value="Transcribed_RNA"/>
</dbReference>
<keyword evidence="5" id="KW-0862">Zinc</keyword>
<dbReference type="SMART" id="SM00238">
    <property type="entry name" value="BIR"/>
    <property type="match status" value="2"/>
</dbReference>
<evidence type="ECO:0000259" key="8">
    <source>
        <dbReference type="PROSITE" id="PS50089"/>
    </source>
</evidence>
<evidence type="ECO:0000256" key="2">
    <source>
        <dbReference type="ARBA" id="ARBA00022703"/>
    </source>
</evidence>
<evidence type="ECO:0000256" key="7">
    <source>
        <dbReference type="SAM" id="MobiDB-lite"/>
    </source>
</evidence>
<evidence type="ECO:0000313" key="10">
    <source>
        <dbReference type="EMBL" id="JAS16917.1"/>
    </source>
</evidence>
<feature type="compositionally biased region" description="Polar residues" evidence="7">
    <location>
        <begin position="336"/>
        <end position="345"/>
    </location>
</feature>
<dbReference type="GO" id="GO:0006915">
    <property type="term" value="P:apoptotic process"/>
    <property type="evidence" value="ECO:0007669"/>
    <property type="project" value="UniProtKB-KW"/>
</dbReference>
<dbReference type="EMBL" id="GEDC01023245">
    <property type="protein sequence ID" value="JAS14053.1"/>
    <property type="molecule type" value="Transcribed_RNA"/>
</dbReference>
<dbReference type="SUPFAM" id="SSF57924">
    <property type="entry name" value="Inhibitor of apoptosis (IAP) repeat"/>
    <property type="match status" value="2"/>
</dbReference>
<gene>
    <name evidence="10" type="ORF">g.13464</name>
    <name evidence="11" type="ORF">g.13465</name>
    <name evidence="9" type="ORF">g.13466</name>
    <name evidence="12" type="ORF">g.13467</name>
</gene>
<dbReference type="GO" id="GO:0061630">
    <property type="term" value="F:ubiquitin protein ligase activity"/>
    <property type="evidence" value="ECO:0007669"/>
    <property type="project" value="TreeGrafter"/>
</dbReference>
<keyword evidence="2" id="KW-0053">Apoptosis</keyword>
<dbReference type="GO" id="GO:0043027">
    <property type="term" value="F:cysteine-type endopeptidase inhibitor activity involved in apoptotic process"/>
    <property type="evidence" value="ECO:0007669"/>
    <property type="project" value="TreeGrafter"/>
</dbReference>
<feature type="compositionally biased region" description="Polar residues" evidence="7">
    <location>
        <begin position="300"/>
        <end position="318"/>
    </location>
</feature>
<dbReference type="GO" id="GO:0005737">
    <property type="term" value="C:cytoplasm"/>
    <property type="evidence" value="ECO:0007669"/>
    <property type="project" value="TreeGrafter"/>
</dbReference>
<comment type="similarity">
    <text evidence="1">Belongs to the IAP family.</text>
</comment>
<feature type="region of interest" description="Disordered" evidence="7">
    <location>
        <begin position="297"/>
        <end position="345"/>
    </location>
</feature>
<dbReference type="InterPro" id="IPR013083">
    <property type="entry name" value="Znf_RING/FYVE/PHD"/>
</dbReference>
<dbReference type="InterPro" id="IPR050784">
    <property type="entry name" value="IAP"/>
</dbReference>
<sequence length="401" mass="44131">MPPNNAVTNSPQPARSIEERAKRTMNSGLQQNGISRAFVVHADLPGSSTSSLQSNGLPGLIDTAQFNREVERLKTFERWPVSFLSPSTMAAAGFYYLNRDDVVRCAFCGVEVGCWVEGDNPKEDHRRWSPSCNFVRNLPTGNVPIDFSSNFSTRDNGVDTCGRYGIELRDQNGIETNVNIKDKPASLEKLGIHKIRAPSFPAYATYDARLHSYEMWPIALKLKPNTLSEAGFFYTGKGDQTICFHCGGGLKDWEESDEPWMEHARWFSKCNFVLMIKGKEFVDEVCGKKCAEETVDKEGSSPSEEVSSNQKTSSSTPVDKSESKIEKSNSSQSISAPSVSTTISSGTLSDRNVCKICYTEEMSVVFLPCGHLVACVTCALSLTTCAVCRQPVTATVRAFLS</sequence>
<dbReference type="CDD" id="cd00022">
    <property type="entry name" value="BIR"/>
    <property type="match status" value="2"/>
</dbReference>
<dbReference type="Gene3D" id="3.30.40.10">
    <property type="entry name" value="Zinc/RING finger domain, C3HC4 (zinc finger)"/>
    <property type="match status" value="1"/>
</dbReference>
<name>A0A1B6CU38_9HEMI</name>
<dbReference type="FunFam" id="1.10.1170.10:FF:000002">
    <property type="entry name" value="Baculoviral IAP repeat containing 7"/>
    <property type="match status" value="1"/>
</dbReference>
<evidence type="ECO:0000256" key="6">
    <source>
        <dbReference type="PROSITE-ProRule" id="PRU00175"/>
    </source>
</evidence>
<evidence type="ECO:0000256" key="4">
    <source>
        <dbReference type="ARBA" id="ARBA00022771"/>
    </source>
</evidence>
<dbReference type="Pfam" id="PF13920">
    <property type="entry name" value="zf-C3HC4_3"/>
    <property type="match status" value="1"/>
</dbReference>
<feature type="domain" description="RING-type" evidence="8">
    <location>
        <begin position="354"/>
        <end position="389"/>
    </location>
</feature>
<dbReference type="PROSITE" id="PS01282">
    <property type="entry name" value="BIR_REPEAT_1"/>
    <property type="match status" value="1"/>
</dbReference>
<keyword evidence="3" id="KW-0479">Metal-binding</keyword>
<keyword evidence="4 6" id="KW-0863">Zinc-finger</keyword>
<dbReference type="EMBL" id="GEDC01019001">
    <property type="protein sequence ID" value="JAS18297.1"/>
    <property type="molecule type" value="Transcribed_RNA"/>
</dbReference>
<evidence type="ECO:0000256" key="1">
    <source>
        <dbReference type="ARBA" id="ARBA00006672"/>
    </source>
</evidence>
<reference evidence="10" key="1">
    <citation type="submission" date="2015-12" db="EMBL/GenBank/DDBJ databases">
        <title>De novo transcriptome assembly of four potential Pierce s Disease insect vectors from Arizona vineyards.</title>
        <authorList>
            <person name="Tassone E.E."/>
        </authorList>
    </citation>
    <scope>NUCLEOTIDE SEQUENCE</scope>
</reference>
<dbReference type="FunFam" id="1.10.1170.10:FF:000003">
    <property type="entry name" value="E3 ubiquitin-protein ligase XIAP"/>
    <property type="match status" value="1"/>
</dbReference>
<evidence type="ECO:0000256" key="3">
    <source>
        <dbReference type="ARBA" id="ARBA00022723"/>
    </source>
</evidence>
<dbReference type="GO" id="GO:0031398">
    <property type="term" value="P:positive regulation of protein ubiquitination"/>
    <property type="evidence" value="ECO:0007669"/>
    <property type="project" value="TreeGrafter"/>
</dbReference>
<dbReference type="CDD" id="cd16510">
    <property type="entry name" value="RING-HC_IAPs"/>
    <property type="match status" value="1"/>
</dbReference>
<dbReference type="GO" id="GO:0005634">
    <property type="term" value="C:nucleus"/>
    <property type="evidence" value="ECO:0007669"/>
    <property type="project" value="TreeGrafter"/>
</dbReference>
<dbReference type="GO" id="GO:0051726">
    <property type="term" value="P:regulation of cell cycle"/>
    <property type="evidence" value="ECO:0007669"/>
    <property type="project" value="TreeGrafter"/>
</dbReference>
<dbReference type="GO" id="GO:0008270">
    <property type="term" value="F:zinc ion binding"/>
    <property type="evidence" value="ECO:0007669"/>
    <property type="project" value="UniProtKB-KW"/>
</dbReference>
<evidence type="ECO:0000256" key="5">
    <source>
        <dbReference type="ARBA" id="ARBA00022833"/>
    </source>
</evidence>
<evidence type="ECO:0000313" key="9">
    <source>
        <dbReference type="EMBL" id="JAS14053.1"/>
    </source>
</evidence>
<accession>A0A1B6CU38</accession>
<dbReference type="EMBL" id="GEDC01003288">
    <property type="protein sequence ID" value="JAS34010.1"/>
    <property type="molecule type" value="Transcribed_RNA"/>
</dbReference>
<dbReference type="InterPro" id="IPR001841">
    <property type="entry name" value="Znf_RING"/>
</dbReference>
<dbReference type="Pfam" id="PF00653">
    <property type="entry name" value="BIR"/>
    <property type="match status" value="2"/>
</dbReference>
<dbReference type="SMART" id="SM00184">
    <property type="entry name" value="RING"/>
    <property type="match status" value="1"/>
</dbReference>
<dbReference type="PROSITE" id="PS50143">
    <property type="entry name" value="BIR_REPEAT_2"/>
    <property type="match status" value="2"/>
</dbReference>
<dbReference type="Gene3D" id="1.10.1170.10">
    <property type="entry name" value="Inhibitor Of Apoptosis Protein (2mihbC-IAP-1), Chain A"/>
    <property type="match status" value="2"/>
</dbReference>
<dbReference type="GO" id="GO:0043066">
    <property type="term" value="P:negative regulation of apoptotic process"/>
    <property type="evidence" value="ECO:0007669"/>
    <property type="project" value="TreeGrafter"/>
</dbReference>
<dbReference type="PROSITE" id="PS50089">
    <property type="entry name" value="ZF_RING_2"/>
    <property type="match status" value="1"/>
</dbReference>
<organism evidence="10">
    <name type="scientific">Clastoptera arizonana</name>
    <name type="common">Arizona spittle bug</name>
    <dbReference type="NCBI Taxonomy" id="38151"/>
    <lineage>
        <taxon>Eukaryota</taxon>
        <taxon>Metazoa</taxon>
        <taxon>Ecdysozoa</taxon>
        <taxon>Arthropoda</taxon>
        <taxon>Hexapoda</taxon>
        <taxon>Insecta</taxon>
        <taxon>Pterygota</taxon>
        <taxon>Neoptera</taxon>
        <taxon>Paraneoptera</taxon>
        <taxon>Hemiptera</taxon>
        <taxon>Auchenorrhyncha</taxon>
        <taxon>Cercopoidea</taxon>
        <taxon>Clastopteridae</taxon>
        <taxon>Clastoptera</taxon>
    </lineage>
</organism>
<dbReference type="PANTHER" id="PTHR10044:SF174">
    <property type="entry name" value="DEATH-ASSOCIATED INHIBITOR OF APOPTOSIS 1"/>
    <property type="match status" value="1"/>
</dbReference>
<dbReference type="InterPro" id="IPR001370">
    <property type="entry name" value="BIR_rpt"/>
</dbReference>
<evidence type="ECO:0000313" key="11">
    <source>
        <dbReference type="EMBL" id="JAS18297.1"/>
    </source>
</evidence>
<dbReference type="AlphaFoldDB" id="A0A1B6CU38"/>
<evidence type="ECO:0000313" key="12">
    <source>
        <dbReference type="EMBL" id="JAS34010.1"/>
    </source>
</evidence>
<dbReference type="PANTHER" id="PTHR10044">
    <property type="entry name" value="INHIBITOR OF APOPTOSIS"/>
    <property type="match status" value="1"/>
</dbReference>
<proteinExistence type="inferred from homology"/>
<protein>
    <recommendedName>
        <fullName evidence="8">RING-type domain-containing protein</fullName>
    </recommendedName>
</protein>